<reference evidence="2 3" key="1">
    <citation type="journal article" date="2018" name="Mycol. Prog.">
        <title>Coniella lustricola, a new species from submerged detritus.</title>
        <authorList>
            <person name="Raudabaugh D.B."/>
            <person name="Iturriaga T."/>
            <person name="Carver A."/>
            <person name="Mondo S."/>
            <person name="Pangilinan J."/>
            <person name="Lipzen A."/>
            <person name="He G."/>
            <person name="Amirebrahimi M."/>
            <person name="Grigoriev I.V."/>
            <person name="Miller A.N."/>
        </authorList>
    </citation>
    <scope>NUCLEOTIDE SEQUENCE [LARGE SCALE GENOMIC DNA]</scope>
    <source>
        <strain evidence="2 3">B22-T-1</strain>
    </source>
</reference>
<evidence type="ECO:0000313" key="2">
    <source>
        <dbReference type="EMBL" id="PSR82334.1"/>
    </source>
</evidence>
<dbReference type="Proteomes" id="UP000241462">
    <property type="component" value="Unassembled WGS sequence"/>
</dbReference>
<keyword evidence="3" id="KW-1185">Reference proteome</keyword>
<feature type="region of interest" description="Disordered" evidence="1">
    <location>
        <begin position="38"/>
        <end position="113"/>
    </location>
</feature>
<dbReference type="InParanoid" id="A0A2T3A3R8"/>
<evidence type="ECO:0000313" key="3">
    <source>
        <dbReference type="Proteomes" id="UP000241462"/>
    </source>
</evidence>
<gene>
    <name evidence="2" type="ORF">BD289DRAFT_16995</name>
</gene>
<sequence length="113" mass="12376">MVSRLLTRPATAAALRPLTFAAPTAQRSFAMSAVRQIKESSGAETKDYEKHKQDSLDKQKSGQGHWKPELASDGEEAIKADRGAKEDFATMQERTKKHAEEKAAKGTSTTDPM</sequence>
<name>A0A2T3A3R8_9PEZI</name>
<evidence type="ECO:0000256" key="1">
    <source>
        <dbReference type="SAM" id="MobiDB-lite"/>
    </source>
</evidence>
<proteinExistence type="predicted"/>
<accession>A0A2T3A3R8</accession>
<feature type="compositionally biased region" description="Basic and acidic residues" evidence="1">
    <location>
        <begin position="44"/>
        <end position="88"/>
    </location>
</feature>
<dbReference type="OrthoDB" id="529205at2759"/>
<organism evidence="2 3">
    <name type="scientific">Coniella lustricola</name>
    <dbReference type="NCBI Taxonomy" id="2025994"/>
    <lineage>
        <taxon>Eukaryota</taxon>
        <taxon>Fungi</taxon>
        <taxon>Dikarya</taxon>
        <taxon>Ascomycota</taxon>
        <taxon>Pezizomycotina</taxon>
        <taxon>Sordariomycetes</taxon>
        <taxon>Sordariomycetidae</taxon>
        <taxon>Diaporthales</taxon>
        <taxon>Schizoparmaceae</taxon>
        <taxon>Coniella</taxon>
    </lineage>
</organism>
<dbReference type="AlphaFoldDB" id="A0A2T3A3R8"/>
<protein>
    <submittedName>
        <fullName evidence="2">Uncharacterized protein</fullName>
    </submittedName>
</protein>
<dbReference type="EMBL" id="KZ678480">
    <property type="protein sequence ID" value="PSR82334.1"/>
    <property type="molecule type" value="Genomic_DNA"/>
</dbReference>